<dbReference type="Gene3D" id="2.70.98.10">
    <property type="match status" value="1"/>
</dbReference>
<comment type="subunit">
    <text evidence="7">Monomer.</text>
</comment>
<evidence type="ECO:0000256" key="14">
    <source>
        <dbReference type="PIRSR" id="PIRSR005096-1"/>
    </source>
</evidence>
<gene>
    <name evidence="16" type="ORF">MEDL_827</name>
</gene>
<evidence type="ECO:0000256" key="4">
    <source>
        <dbReference type="ARBA" id="ARBA00004947"/>
    </source>
</evidence>
<dbReference type="NCBIfam" id="NF008277">
    <property type="entry name" value="PRK11055.1"/>
    <property type="match status" value="1"/>
</dbReference>
<evidence type="ECO:0000256" key="8">
    <source>
        <dbReference type="ARBA" id="ARBA00022490"/>
    </source>
</evidence>
<evidence type="ECO:0000256" key="7">
    <source>
        <dbReference type="ARBA" id="ARBA00011245"/>
    </source>
</evidence>
<dbReference type="EC" id="5.1.3.3" evidence="13"/>
<keyword evidence="17" id="KW-1185">Reference proteome</keyword>
<dbReference type="GO" id="GO:0033499">
    <property type="term" value="P:galactose catabolic process via UDP-galactose, Leloir pathway"/>
    <property type="evidence" value="ECO:0007669"/>
    <property type="project" value="TreeGrafter"/>
</dbReference>
<dbReference type="PANTHER" id="PTHR10091">
    <property type="entry name" value="ALDOSE-1-EPIMERASE"/>
    <property type="match status" value="1"/>
</dbReference>
<comment type="caution">
    <text evidence="16">The sequence shown here is derived from an EMBL/GenBank/DDBJ whole genome shotgun (WGS) entry which is preliminary data.</text>
</comment>
<dbReference type="GO" id="GO:0005737">
    <property type="term" value="C:cytoplasm"/>
    <property type="evidence" value="ECO:0007669"/>
    <property type="project" value="UniProtKB-SubCell"/>
</dbReference>
<evidence type="ECO:0000313" key="16">
    <source>
        <dbReference type="EMBL" id="CAG2185227.1"/>
    </source>
</evidence>
<dbReference type="GO" id="GO:0030246">
    <property type="term" value="F:carbohydrate binding"/>
    <property type="evidence" value="ECO:0007669"/>
    <property type="project" value="InterPro"/>
</dbReference>
<dbReference type="PROSITE" id="PS00545">
    <property type="entry name" value="ALDOSE_1_EPIMERASE"/>
    <property type="match status" value="1"/>
</dbReference>
<organism evidence="16 17">
    <name type="scientific">Mytilus edulis</name>
    <name type="common">Blue mussel</name>
    <dbReference type="NCBI Taxonomy" id="6550"/>
    <lineage>
        <taxon>Eukaryota</taxon>
        <taxon>Metazoa</taxon>
        <taxon>Spiralia</taxon>
        <taxon>Lophotrochozoa</taxon>
        <taxon>Mollusca</taxon>
        <taxon>Bivalvia</taxon>
        <taxon>Autobranchia</taxon>
        <taxon>Pteriomorphia</taxon>
        <taxon>Mytilida</taxon>
        <taxon>Mytiloidea</taxon>
        <taxon>Mytilidae</taxon>
        <taxon>Mytilinae</taxon>
        <taxon>Mytilus</taxon>
    </lineage>
</organism>
<evidence type="ECO:0000256" key="9">
    <source>
        <dbReference type="ARBA" id="ARBA00022553"/>
    </source>
</evidence>
<feature type="active site" description="Proton acceptor" evidence="14">
    <location>
        <position position="316"/>
    </location>
</feature>
<dbReference type="CDD" id="cd09019">
    <property type="entry name" value="galactose_mutarotase_like"/>
    <property type="match status" value="1"/>
</dbReference>
<evidence type="ECO:0000256" key="11">
    <source>
        <dbReference type="ARBA" id="ARBA00023277"/>
    </source>
</evidence>
<dbReference type="Proteomes" id="UP000683360">
    <property type="component" value="Unassembled WGS sequence"/>
</dbReference>
<evidence type="ECO:0000256" key="13">
    <source>
        <dbReference type="PIRNR" id="PIRNR005096"/>
    </source>
</evidence>
<comment type="pathway">
    <text evidence="4">Carbohydrate metabolism; galactose metabolism.</text>
</comment>
<dbReference type="FunFam" id="2.70.98.10:FF:000003">
    <property type="entry name" value="Aldose 1-epimerase"/>
    <property type="match status" value="1"/>
</dbReference>
<keyword evidence="11 13" id="KW-0119">Carbohydrate metabolism</keyword>
<feature type="binding site" evidence="15">
    <location>
        <begin position="89"/>
        <end position="90"/>
    </location>
    <ligand>
        <name>beta-D-galactose</name>
        <dbReference type="ChEBI" id="CHEBI:27667"/>
    </ligand>
</feature>
<sequence length="352" mass="38752">MIANMSTEVNISSENFGTTSDGQDIKLFTMTNQNKMTIRVISYGAIVKDILVPDRDGNIADVNLGFDNIEDYEQRNDPYCGAVCGRVTNRIAGAKFTLDGKEYNLAQNDGTNHLHGGVKGFNKVVWNGSINGSKVELTYTSPDGEENYPGEVSVKLTYELTNDNSLILDYIATTNKATPINLTNHCYFNLNGQGSPNIDDHVLTIHADSYTVQDKAFIPSGEIAKVEGTLYDFRKPERLGDRLSSIDDGIGLTINYCVGESGKMKKSARVEHPPSGRVLEVSSTEPGLQSYTSYFLDNVKGKGGAIYKQFSAICLESQHYADSVNHDNFPNVIIRPGETYRQTSIYKFCTVA</sequence>
<feature type="binding site" evidence="15">
    <location>
        <begin position="185"/>
        <end position="187"/>
    </location>
    <ligand>
        <name>beta-D-galactose</name>
        <dbReference type="ChEBI" id="CHEBI:27667"/>
    </ligand>
</feature>
<accession>A0A8S3PN27</accession>
<dbReference type="InterPro" id="IPR015443">
    <property type="entry name" value="Aldose_1-epimerase"/>
</dbReference>
<dbReference type="EMBL" id="CAJPWZ010000073">
    <property type="protein sequence ID" value="CAG2185227.1"/>
    <property type="molecule type" value="Genomic_DNA"/>
</dbReference>
<dbReference type="InterPro" id="IPR018052">
    <property type="entry name" value="Ald1_epimerase_CS"/>
</dbReference>
<comment type="similarity">
    <text evidence="6 13">Belongs to the aldose epimerase family.</text>
</comment>
<keyword evidence="9" id="KW-0597">Phosphoprotein</keyword>
<reference evidence="16" key="1">
    <citation type="submission" date="2021-03" db="EMBL/GenBank/DDBJ databases">
        <authorList>
            <person name="Bekaert M."/>
        </authorList>
    </citation>
    <scope>NUCLEOTIDE SEQUENCE</scope>
</reference>
<dbReference type="AlphaFoldDB" id="A0A8S3PN27"/>
<dbReference type="PANTHER" id="PTHR10091:SF0">
    <property type="entry name" value="GALACTOSE MUTAROTASE"/>
    <property type="match status" value="1"/>
</dbReference>
<evidence type="ECO:0000256" key="5">
    <source>
        <dbReference type="ARBA" id="ARBA00005028"/>
    </source>
</evidence>
<evidence type="ECO:0000256" key="6">
    <source>
        <dbReference type="ARBA" id="ARBA00006206"/>
    </source>
</evidence>
<evidence type="ECO:0000256" key="3">
    <source>
        <dbReference type="ARBA" id="ARBA00004496"/>
    </source>
</evidence>
<comment type="function">
    <text evidence="12">Mutarotase that catalyzes the interconversion of beta-D-galactose and alpha-D-galactose during galactose metabolism. Beta-D-galactose is metabolized in the liver into glucose 1-phosphate, the primary metabolic fuel, by the action of four enzymes that constitute the Leloir pathway: GALM, GALK1 (galactokinase), GALT (galactose-1-phosphate uridylyltransferase) and GALE (UDP-galactose-4'-epimerase). Involved in the maintenance of the equilibrium between the beta- and alpha-anomers of galactose, therefore ensuring a sufficient supply of the alpha-anomer for GALK1. Also active on D-glucose although shows a preference for galactose over glucose.</text>
</comment>
<evidence type="ECO:0000256" key="12">
    <source>
        <dbReference type="ARBA" id="ARBA00045743"/>
    </source>
</evidence>
<evidence type="ECO:0000313" key="17">
    <source>
        <dbReference type="Proteomes" id="UP000683360"/>
    </source>
</evidence>
<evidence type="ECO:0000256" key="2">
    <source>
        <dbReference type="ARBA" id="ARBA00001712"/>
    </source>
</evidence>
<keyword evidence="8" id="KW-0963">Cytoplasm</keyword>
<dbReference type="OrthoDB" id="274691at2759"/>
<dbReference type="Pfam" id="PF01263">
    <property type="entry name" value="Aldose_epim"/>
    <property type="match status" value="1"/>
</dbReference>
<evidence type="ECO:0000256" key="15">
    <source>
        <dbReference type="PIRSR" id="PIRSR005096-3"/>
    </source>
</evidence>
<comment type="catalytic activity">
    <reaction evidence="1 13">
        <text>alpha-D-glucose = beta-D-glucose</text>
        <dbReference type="Rhea" id="RHEA:10264"/>
        <dbReference type="ChEBI" id="CHEBI:15903"/>
        <dbReference type="ChEBI" id="CHEBI:17925"/>
        <dbReference type="EC" id="5.1.3.3"/>
    </reaction>
</comment>
<feature type="active site" description="Proton donor" evidence="14">
    <location>
        <position position="185"/>
    </location>
</feature>
<dbReference type="InterPro" id="IPR047215">
    <property type="entry name" value="Galactose_mutarotase-like"/>
</dbReference>
<evidence type="ECO:0000256" key="1">
    <source>
        <dbReference type="ARBA" id="ARBA00001614"/>
    </source>
</evidence>
<protein>
    <recommendedName>
        <fullName evidence="13">Aldose 1-epimerase</fullName>
        <ecNumber evidence="13">5.1.3.3</ecNumber>
    </recommendedName>
</protein>
<dbReference type="GO" id="GO:0004034">
    <property type="term" value="F:aldose 1-epimerase activity"/>
    <property type="evidence" value="ECO:0007669"/>
    <property type="project" value="UniProtKB-EC"/>
</dbReference>
<dbReference type="SUPFAM" id="SSF74650">
    <property type="entry name" value="Galactose mutarotase-like"/>
    <property type="match status" value="1"/>
</dbReference>
<keyword evidence="10 13" id="KW-0413">Isomerase</keyword>
<comment type="catalytic activity">
    <reaction evidence="2">
        <text>alpha-D-galactose = beta-D-galactose</text>
        <dbReference type="Rhea" id="RHEA:28675"/>
        <dbReference type="ChEBI" id="CHEBI:27667"/>
        <dbReference type="ChEBI" id="CHEBI:28061"/>
        <dbReference type="EC" id="5.1.3.3"/>
    </reaction>
    <physiologicalReaction direction="right-to-left" evidence="2">
        <dbReference type="Rhea" id="RHEA:28677"/>
    </physiologicalReaction>
</comment>
<dbReference type="InterPro" id="IPR008183">
    <property type="entry name" value="Aldose_1/G6P_1-epimerase"/>
</dbReference>
<name>A0A8S3PN27_MYTED</name>
<proteinExistence type="inferred from homology"/>
<comment type="subcellular location">
    <subcellularLocation>
        <location evidence="3">Cytoplasm</location>
    </subcellularLocation>
</comment>
<dbReference type="GO" id="GO:0006006">
    <property type="term" value="P:glucose metabolic process"/>
    <property type="evidence" value="ECO:0007669"/>
    <property type="project" value="TreeGrafter"/>
</dbReference>
<dbReference type="InterPro" id="IPR014718">
    <property type="entry name" value="GH-type_carb-bd"/>
</dbReference>
<comment type="pathway">
    <text evidence="5 13">Carbohydrate metabolism; hexose metabolism.</text>
</comment>
<dbReference type="PIRSF" id="PIRSF005096">
    <property type="entry name" value="GALM"/>
    <property type="match status" value="1"/>
</dbReference>
<dbReference type="InterPro" id="IPR011013">
    <property type="entry name" value="Gal_mutarotase_sf_dom"/>
</dbReference>
<evidence type="ECO:0000256" key="10">
    <source>
        <dbReference type="ARBA" id="ARBA00023235"/>
    </source>
</evidence>